<dbReference type="PROSITE" id="PS00061">
    <property type="entry name" value="ADH_SHORT"/>
    <property type="match status" value="1"/>
</dbReference>
<protein>
    <submittedName>
        <fullName evidence="4">Short-chain dehydrogenase</fullName>
    </submittedName>
</protein>
<name>A0A1I5S079_9BACT</name>
<evidence type="ECO:0000256" key="1">
    <source>
        <dbReference type="ARBA" id="ARBA00006484"/>
    </source>
</evidence>
<dbReference type="OrthoDB" id="9775296at2"/>
<dbReference type="Proteomes" id="UP000199031">
    <property type="component" value="Unassembled WGS sequence"/>
</dbReference>
<reference evidence="4 5" key="1">
    <citation type="submission" date="2016-10" db="EMBL/GenBank/DDBJ databases">
        <authorList>
            <person name="de Groot N.N."/>
        </authorList>
    </citation>
    <scope>NUCLEOTIDE SEQUENCE [LARGE SCALE GENOMIC DNA]</scope>
    <source>
        <strain evidence="4 5">DSM 28286</strain>
    </source>
</reference>
<dbReference type="InterPro" id="IPR020904">
    <property type="entry name" value="Sc_DH/Rdtase_CS"/>
</dbReference>
<keyword evidence="5" id="KW-1185">Reference proteome</keyword>
<evidence type="ECO:0000256" key="2">
    <source>
        <dbReference type="ARBA" id="ARBA00023002"/>
    </source>
</evidence>
<accession>A0A1I5S079</accession>
<keyword evidence="2" id="KW-0560">Oxidoreductase</keyword>
<dbReference type="GO" id="GO:0016491">
    <property type="term" value="F:oxidoreductase activity"/>
    <property type="evidence" value="ECO:0007669"/>
    <property type="project" value="UniProtKB-KW"/>
</dbReference>
<dbReference type="Gene3D" id="3.40.50.720">
    <property type="entry name" value="NAD(P)-binding Rossmann-like Domain"/>
    <property type="match status" value="1"/>
</dbReference>
<dbReference type="EMBL" id="FOXQ01000001">
    <property type="protein sequence ID" value="SFP64185.1"/>
    <property type="molecule type" value="Genomic_DNA"/>
</dbReference>
<dbReference type="CDD" id="cd05233">
    <property type="entry name" value="SDR_c"/>
    <property type="match status" value="1"/>
</dbReference>
<dbReference type="PRINTS" id="PR00080">
    <property type="entry name" value="SDRFAMILY"/>
</dbReference>
<dbReference type="AlphaFoldDB" id="A0A1I5S079"/>
<dbReference type="Pfam" id="PF00106">
    <property type="entry name" value="adh_short"/>
    <property type="match status" value="1"/>
</dbReference>
<dbReference type="PANTHER" id="PTHR42901">
    <property type="entry name" value="ALCOHOL DEHYDROGENASE"/>
    <property type="match status" value="1"/>
</dbReference>
<dbReference type="RefSeq" id="WP_090654175.1">
    <property type="nucleotide sequence ID" value="NZ_FOXQ01000001.1"/>
</dbReference>
<dbReference type="InterPro" id="IPR036291">
    <property type="entry name" value="NAD(P)-bd_dom_sf"/>
</dbReference>
<evidence type="ECO:0000256" key="3">
    <source>
        <dbReference type="RuleBase" id="RU000363"/>
    </source>
</evidence>
<gene>
    <name evidence="4" type="ORF">SAMN05444277_101515</name>
</gene>
<sequence>MNVIITGASKGLGEAFAEKFAAAGHHLFLCARNEALLTETKNRLLEKYANCSIDVLAADISKKENAIAFGNFCLQFGTPQILINNAGSFLPGNIHEEKDGTFEAMIDTNLSSAYHLTRAVLPAMMQAKRGHIFNMCSIASLAAYKNGGSYSISKFALLGFSKNLREELKPYNIKVTAVMPGAVYTDSWSSSGVNPERLMQVDDVANMVYAASLLSPQACVEEIIMRPQLGDL</sequence>
<evidence type="ECO:0000313" key="4">
    <source>
        <dbReference type="EMBL" id="SFP64185.1"/>
    </source>
</evidence>
<dbReference type="PRINTS" id="PR00081">
    <property type="entry name" value="GDHRDH"/>
</dbReference>
<dbReference type="InterPro" id="IPR002347">
    <property type="entry name" value="SDR_fam"/>
</dbReference>
<proteinExistence type="inferred from homology"/>
<comment type="similarity">
    <text evidence="1 3">Belongs to the short-chain dehydrogenases/reductases (SDR) family.</text>
</comment>
<dbReference type="STRING" id="1465490.SAMN05444277_101515"/>
<evidence type="ECO:0000313" key="5">
    <source>
        <dbReference type="Proteomes" id="UP000199031"/>
    </source>
</evidence>
<organism evidence="4 5">
    <name type="scientific">Parafilimonas terrae</name>
    <dbReference type="NCBI Taxonomy" id="1465490"/>
    <lineage>
        <taxon>Bacteria</taxon>
        <taxon>Pseudomonadati</taxon>
        <taxon>Bacteroidota</taxon>
        <taxon>Chitinophagia</taxon>
        <taxon>Chitinophagales</taxon>
        <taxon>Chitinophagaceae</taxon>
        <taxon>Parafilimonas</taxon>
    </lineage>
</organism>
<dbReference type="PANTHER" id="PTHR42901:SF1">
    <property type="entry name" value="ALCOHOL DEHYDROGENASE"/>
    <property type="match status" value="1"/>
</dbReference>
<dbReference type="SUPFAM" id="SSF51735">
    <property type="entry name" value="NAD(P)-binding Rossmann-fold domains"/>
    <property type="match status" value="1"/>
</dbReference>